<proteinExistence type="predicted"/>
<accession>A0A2J6T776</accession>
<dbReference type="EMBL" id="KZ613817">
    <property type="protein sequence ID" value="PMD58803.1"/>
    <property type="molecule type" value="Genomic_DNA"/>
</dbReference>
<dbReference type="AlphaFoldDB" id="A0A2J6T776"/>
<dbReference type="PANTHER" id="PTHR47534:SF3">
    <property type="entry name" value="ALCOHOL DEHYDROGENASE-LIKE C-TERMINAL DOMAIN-CONTAINING PROTEIN"/>
    <property type="match status" value="1"/>
</dbReference>
<dbReference type="RefSeq" id="XP_024735707.1">
    <property type="nucleotide sequence ID" value="XM_024874931.1"/>
</dbReference>
<name>A0A2J6T776_9HELO</name>
<dbReference type="GO" id="GO:0016491">
    <property type="term" value="F:oxidoreductase activity"/>
    <property type="evidence" value="ECO:0007669"/>
    <property type="project" value="UniProtKB-KW"/>
</dbReference>
<dbReference type="SUPFAM" id="SSF51735">
    <property type="entry name" value="NAD(P)-binding Rossmann-fold domains"/>
    <property type="match status" value="1"/>
</dbReference>
<dbReference type="PANTHER" id="PTHR47534">
    <property type="entry name" value="YALI0E05731P"/>
    <property type="match status" value="1"/>
</dbReference>
<dbReference type="Gene3D" id="3.40.50.720">
    <property type="entry name" value="NAD(P)-binding Rossmann-like Domain"/>
    <property type="match status" value="1"/>
</dbReference>
<dbReference type="OrthoDB" id="2898509at2759"/>
<reference evidence="2 3" key="1">
    <citation type="submission" date="2016-04" db="EMBL/GenBank/DDBJ databases">
        <title>A degradative enzymes factory behind the ericoid mycorrhizal symbiosis.</title>
        <authorList>
            <consortium name="DOE Joint Genome Institute"/>
            <person name="Martino E."/>
            <person name="Morin E."/>
            <person name="Grelet G."/>
            <person name="Kuo A."/>
            <person name="Kohler A."/>
            <person name="Daghino S."/>
            <person name="Barry K."/>
            <person name="Choi C."/>
            <person name="Cichocki N."/>
            <person name="Clum A."/>
            <person name="Copeland A."/>
            <person name="Hainaut M."/>
            <person name="Haridas S."/>
            <person name="Labutti K."/>
            <person name="Lindquist E."/>
            <person name="Lipzen A."/>
            <person name="Khouja H.-R."/>
            <person name="Murat C."/>
            <person name="Ohm R."/>
            <person name="Olson A."/>
            <person name="Spatafora J."/>
            <person name="Veneault-Fourrey C."/>
            <person name="Henrissat B."/>
            <person name="Grigoriev I."/>
            <person name="Martin F."/>
            <person name="Perotto S."/>
        </authorList>
    </citation>
    <scope>NUCLEOTIDE SEQUENCE [LARGE SCALE GENOMIC DNA]</scope>
    <source>
        <strain evidence="2 3">E</strain>
    </source>
</reference>
<dbReference type="Proteomes" id="UP000235371">
    <property type="component" value="Unassembled WGS sequence"/>
</dbReference>
<evidence type="ECO:0000256" key="1">
    <source>
        <dbReference type="ARBA" id="ARBA00023002"/>
    </source>
</evidence>
<dbReference type="GeneID" id="36583011"/>
<dbReference type="InterPro" id="IPR036291">
    <property type="entry name" value="NAD(P)-bd_dom_sf"/>
</dbReference>
<keyword evidence="3" id="KW-1185">Reference proteome</keyword>
<dbReference type="InterPro" id="IPR052228">
    <property type="entry name" value="Sec_Metab_Biosynth_Oxidored"/>
</dbReference>
<dbReference type="STRING" id="1095630.A0A2J6T776"/>
<organism evidence="2 3">
    <name type="scientific">Hyaloscypha bicolor E</name>
    <dbReference type="NCBI Taxonomy" id="1095630"/>
    <lineage>
        <taxon>Eukaryota</taxon>
        <taxon>Fungi</taxon>
        <taxon>Dikarya</taxon>
        <taxon>Ascomycota</taxon>
        <taxon>Pezizomycotina</taxon>
        <taxon>Leotiomycetes</taxon>
        <taxon>Helotiales</taxon>
        <taxon>Hyaloscyphaceae</taxon>
        <taxon>Hyaloscypha</taxon>
        <taxon>Hyaloscypha bicolor</taxon>
    </lineage>
</organism>
<evidence type="ECO:0000313" key="3">
    <source>
        <dbReference type="Proteomes" id="UP000235371"/>
    </source>
</evidence>
<protein>
    <recommendedName>
        <fullName evidence="4">Ketoreductase (KR) domain-containing protein</fullName>
    </recommendedName>
</protein>
<gene>
    <name evidence="2" type="ORF">K444DRAFT_530889</name>
</gene>
<evidence type="ECO:0008006" key="4">
    <source>
        <dbReference type="Google" id="ProtNLM"/>
    </source>
</evidence>
<keyword evidence="1" id="KW-0560">Oxidoreductase</keyword>
<evidence type="ECO:0000313" key="2">
    <source>
        <dbReference type="EMBL" id="PMD58803.1"/>
    </source>
</evidence>
<sequence>MISIKAVKDCNAAHIKSQLLVSVITGGASGIGEHSIRTLADIHDKEGKGLRIYLVGREGVAAKHTISDCLELCPKGAFRFVQAGDLAFLKDVDYVCADITTADEIASSPGERPGIYFLVMGHGYLAFEARQETREGLDAFYSLLY</sequence>
<dbReference type="InParanoid" id="A0A2J6T776"/>